<sequence>MINSFIHVVMYGYYGLSALGPHMQKYLWWKRYLTMMQLIQFVVGIAHAAQSLVRQCEFPMWMQWALVFYAFTILCLFLNFYFHAYIKSVRRKAAKKESNGTVKSSGANGHISKDKSTTNGHVETKKHK</sequence>
<organism evidence="12 13">
    <name type="scientific">Mytilus galloprovincialis</name>
    <name type="common">Mediterranean mussel</name>
    <dbReference type="NCBI Taxonomy" id="29158"/>
    <lineage>
        <taxon>Eukaryota</taxon>
        <taxon>Metazoa</taxon>
        <taxon>Spiralia</taxon>
        <taxon>Lophotrochozoa</taxon>
        <taxon>Mollusca</taxon>
        <taxon>Bivalvia</taxon>
        <taxon>Autobranchia</taxon>
        <taxon>Pteriomorphia</taxon>
        <taxon>Mytilida</taxon>
        <taxon>Mytiloidea</taxon>
        <taxon>Mytilidae</taxon>
        <taxon>Mytilinae</taxon>
        <taxon>Mytilus</taxon>
    </lineage>
</organism>
<dbReference type="GO" id="GO:0009922">
    <property type="term" value="F:fatty acid elongase activity"/>
    <property type="evidence" value="ECO:0007669"/>
    <property type="project" value="UniProtKB-EC"/>
</dbReference>
<keyword evidence="8 10" id="KW-0472">Membrane</keyword>
<evidence type="ECO:0000256" key="1">
    <source>
        <dbReference type="ARBA" id="ARBA00004141"/>
    </source>
</evidence>
<evidence type="ECO:0000256" key="9">
    <source>
        <dbReference type="ARBA" id="ARBA00023160"/>
    </source>
</evidence>
<evidence type="ECO:0000256" key="10">
    <source>
        <dbReference type="RuleBase" id="RU361115"/>
    </source>
</evidence>
<dbReference type="PANTHER" id="PTHR11157">
    <property type="entry name" value="FATTY ACID ACYL TRANSFERASE-RELATED"/>
    <property type="match status" value="1"/>
</dbReference>
<keyword evidence="7 10" id="KW-0443">Lipid metabolism</keyword>
<dbReference type="Pfam" id="PF01151">
    <property type="entry name" value="ELO"/>
    <property type="match status" value="1"/>
</dbReference>
<dbReference type="GO" id="GO:0005789">
    <property type="term" value="C:endoplasmic reticulum membrane"/>
    <property type="evidence" value="ECO:0007669"/>
    <property type="project" value="TreeGrafter"/>
</dbReference>
<evidence type="ECO:0000256" key="6">
    <source>
        <dbReference type="ARBA" id="ARBA00022989"/>
    </source>
</evidence>
<dbReference type="GO" id="GO:0034626">
    <property type="term" value="P:fatty acid elongation, polyunsaturated fatty acid"/>
    <property type="evidence" value="ECO:0007669"/>
    <property type="project" value="TreeGrafter"/>
</dbReference>
<dbReference type="GO" id="GO:0034625">
    <property type="term" value="P:fatty acid elongation, monounsaturated fatty acid"/>
    <property type="evidence" value="ECO:0007669"/>
    <property type="project" value="TreeGrafter"/>
</dbReference>
<feature type="transmembrane region" description="Helical" evidence="10">
    <location>
        <begin position="61"/>
        <end position="82"/>
    </location>
</feature>
<feature type="region of interest" description="Disordered" evidence="11">
    <location>
        <begin position="92"/>
        <end position="128"/>
    </location>
</feature>
<evidence type="ECO:0000256" key="8">
    <source>
        <dbReference type="ARBA" id="ARBA00023136"/>
    </source>
</evidence>
<feature type="transmembrane region" description="Helical" evidence="10">
    <location>
        <begin position="32"/>
        <end position="49"/>
    </location>
</feature>
<evidence type="ECO:0000313" key="13">
    <source>
        <dbReference type="Proteomes" id="UP000596742"/>
    </source>
</evidence>
<comment type="caution">
    <text evidence="12">The sequence shown here is derived from an EMBL/GenBank/DDBJ whole genome shotgun (WGS) entry which is preliminary data.</text>
</comment>
<evidence type="ECO:0000256" key="3">
    <source>
        <dbReference type="ARBA" id="ARBA00022679"/>
    </source>
</evidence>
<gene>
    <name evidence="12" type="ORF">MGAL_10B017150</name>
</gene>
<dbReference type="GO" id="GO:0042761">
    <property type="term" value="P:very long-chain fatty acid biosynthetic process"/>
    <property type="evidence" value="ECO:0007669"/>
    <property type="project" value="TreeGrafter"/>
</dbReference>
<keyword evidence="2 10" id="KW-0444">Lipid biosynthesis</keyword>
<comment type="subcellular location">
    <subcellularLocation>
        <location evidence="1">Membrane</location>
        <topology evidence="1">Multi-pass membrane protein</topology>
    </subcellularLocation>
</comment>
<dbReference type="EMBL" id="UYJE01002875">
    <property type="protein sequence ID" value="VDI14525.1"/>
    <property type="molecule type" value="Genomic_DNA"/>
</dbReference>
<keyword evidence="13" id="KW-1185">Reference proteome</keyword>
<comment type="caution">
    <text evidence="10">Lacks conserved residue(s) required for the propagation of feature annotation.</text>
</comment>
<evidence type="ECO:0000313" key="12">
    <source>
        <dbReference type="EMBL" id="VDI14525.1"/>
    </source>
</evidence>
<keyword evidence="4 10" id="KW-0812">Transmembrane</keyword>
<proteinExistence type="inferred from homology"/>
<dbReference type="InterPro" id="IPR002076">
    <property type="entry name" value="ELO_fam"/>
</dbReference>
<keyword evidence="9 10" id="KW-0275">Fatty acid biosynthesis</keyword>
<protein>
    <recommendedName>
        <fullName evidence="10">Elongation of very long chain fatty acids protein</fullName>
        <ecNumber evidence="10">2.3.1.199</ecNumber>
    </recommendedName>
    <alternativeName>
        <fullName evidence="10">Very-long-chain 3-oxoacyl-CoA synthase</fullName>
    </alternativeName>
</protein>
<dbReference type="Proteomes" id="UP000596742">
    <property type="component" value="Unassembled WGS sequence"/>
</dbReference>
<evidence type="ECO:0000256" key="5">
    <source>
        <dbReference type="ARBA" id="ARBA00022832"/>
    </source>
</evidence>
<reference evidence="12" key="1">
    <citation type="submission" date="2018-11" db="EMBL/GenBank/DDBJ databases">
        <authorList>
            <person name="Alioto T."/>
            <person name="Alioto T."/>
        </authorList>
    </citation>
    <scope>NUCLEOTIDE SEQUENCE</scope>
</reference>
<dbReference type="EC" id="2.3.1.199" evidence="10"/>
<evidence type="ECO:0000256" key="2">
    <source>
        <dbReference type="ARBA" id="ARBA00022516"/>
    </source>
</evidence>
<keyword evidence="3 10" id="KW-0808">Transferase</keyword>
<keyword evidence="5 10" id="KW-0276">Fatty acid metabolism</keyword>
<comment type="similarity">
    <text evidence="10">Belongs to the ELO family.</text>
</comment>
<evidence type="ECO:0000256" key="11">
    <source>
        <dbReference type="SAM" id="MobiDB-lite"/>
    </source>
</evidence>
<comment type="catalytic activity">
    <reaction evidence="10">
        <text>a very-long-chain acyl-CoA + malonyl-CoA + H(+) = a very-long-chain 3-oxoacyl-CoA + CO2 + CoA</text>
        <dbReference type="Rhea" id="RHEA:32727"/>
        <dbReference type="ChEBI" id="CHEBI:15378"/>
        <dbReference type="ChEBI" id="CHEBI:16526"/>
        <dbReference type="ChEBI" id="CHEBI:57287"/>
        <dbReference type="ChEBI" id="CHEBI:57384"/>
        <dbReference type="ChEBI" id="CHEBI:90725"/>
        <dbReference type="ChEBI" id="CHEBI:90736"/>
        <dbReference type="EC" id="2.3.1.199"/>
    </reaction>
</comment>
<keyword evidence="6 10" id="KW-1133">Transmembrane helix</keyword>
<dbReference type="OrthoDB" id="434092at2759"/>
<accession>A0A8B6D7B4</accession>
<dbReference type="GO" id="GO:0030148">
    <property type="term" value="P:sphingolipid biosynthetic process"/>
    <property type="evidence" value="ECO:0007669"/>
    <property type="project" value="TreeGrafter"/>
</dbReference>
<evidence type="ECO:0000256" key="7">
    <source>
        <dbReference type="ARBA" id="ARBA00023098"/>
    </source>
</evidence>
<dbReference type="PANTHER" id="PTHR11157:SF12">
    <property type="entry name" value="ELONGATION OF VERY LONG CHAIN FATTY ACIDS PROTEIN 4"/>
    <property type="match status" value="1"/>
</dbReference>
<dbReference type="AlphaFoldDB" id="A0A8B6D7B4"/>
<evidence type="ECO:0000256" key="4">
    <source>
        <dbReference type="ARBA" id="ARBA00022692"/>
    </source>
</evidence>
<dbReference type="GO" id="GO:0019367">
    <property type="term" value="P:fatty acid elongation, saturated fatty acid"/>
    <property type="evidence" value="ECO:0007669"/>
    <property type="project" value="TreeGrafter"/>
</dbReference>
<name>A0A8B6D7B4_MYTGA</name>